<dbReference type="Pfam" id="PF25967">
    <property type="entry name" value="RND-MFP_C"/>
    <property type="match status" value="1"/>
</dbReference>
<proteinExistence type="inferred from homology"/>
<organism evidence="9 10">
    <name type="scientific">Mastigocoleus testarum BC008</name>
    <dbReference type="NCBI Taxonomy" id="371196"/>
    <lineage>
        <taxon>Bacteria</taxon>
        <taxon>Bacillati</taxon>
        <taxon>Cyanobacteriota</taxon>
        <taxon>Cyanophyceae</taxon>
        <taxon>Nostocales</taxon>
        <taxon>Hapalosiphonaceae</taxon>
        <taxon>Mastigocoleus</taxon>
    </lineage>
</organism>
<dbReference type="Gene3D" id="2.40.420.20">
    <property type="match status" value="1"/>
</dbReference>
<dbReference type="OrthoDB" id="526337at2"/>
<evidence type="ECO:0000256" key="3">
    <source>
        <dbReference type="ARBA" id="ARBA00023054"/>
    </source>
</evidence>
<feature type="compositionally biased region" description="Low complexity" evidence="5">
    <location>
        <begin position="370"/>
        <end position="384"/>
    </location>
</feature>
<dbReference type="PANTHER" id="PTHR32347:SF27">
    <property type="entry name" value="RND EFFLUX PUMP MEMBRANE FUSION PROTEIN BARREL-SANDWICH DOMAIN-CONTAINING PROTEIN"/>
    <property type="match status" value="1"/>
</dbReference>
<dbReference type="GO" id="GO:0030313">
    <property type="term" value="C:cell envelope"/>
    <property type="evidence" value="ECO:0007669"/>
    <property type="project" value="UniProtKB-SubCell"/>
</dbReference>
<dbReference type="Proteomes" id="UP000053372">
    <property type="component" value="Unassembled WGS sequence"/>
</dbReference>
<evidence type="ECO:0000256" key="1">
    <source>
        <dbReference type="ARBA" id="ARBA00004196"/>
    </source>
</evidence>
<evidence type="ECO:0000313" key="9">
    <source>
        <dbReference type="EMBL" id="KST63835.1"/>
    </source>
</evidence>
<comment type="caution">
    <text evidence="9">The sequence shown here is derived from an EMBL/GenBank/DDBJ whole genome shotgun (WGS) entry which is preliminary data.</text>
</comment>
<protein>
    <submittedName>
        <fullName evidence="9">Secretion protein HylD</fullName>
    </submittedName>
</protein>
<keyword evidence="10" id="KW-1185">Reference proteome</keyword>
<dbReference type="InterPro" id="IPR050465">
    <property type="entry name" value="UPF0194_transport"/>
</dbReference>
<evidence type="ECO:0000259" key="8">
    <source>
        <dbReference type="Pfam" id="PF25990"/>
    </source>
</evidence>
<dbReference type="AlphaFoldDB" id="A0A0V7ZH61"/>
<keyword evidence="6" id="KW-1133">Transmembrane helix</keyword>
<sequence>MNFVRIITKGKTKFKPGVKWLTLLGIPIIISVGGWLVYVQNFNKSSDAIAAPVTKVKRSNVEVTINQGGTLELGNQQSLKAPGEVTVEKVLVKVRDRVKAGQQLLIIRDKEQQNSLDNKDLEIRKQEIAVVRNRQKVIEAQKKLSVAQKELQEPIKQELEIDKQNLTLARNRQKIAEAKEKLAIEKKKLKNLQALSARGFIPRDELERQEATIRGNKVELREAEFQVKTNIIDLKRLQTEKERGTQLKQSVLDAQSALEEARSSVDSSISELKRLRVERDLKAQTLKNNIVSAPIDAKILNIKVKDGNGVKPGDILLTLGNPAKEIVKLQLGTLDAGKVRVNQPARIKIIGPNSEEFTGKVQSIHPQAISSESSGGVSSGGSSSQAKVPATVKLDKPTGSLIPGSQVSVEIAVQQRKQVVAVNLEAVVRNEGKPFVWVVDKEGKARKINVTLGLEGIIQVEVKSGLKVGDKIITPTPDIALKPGVSIKE</sequence>
<dbReference type="RefSeq" id="WP_058184297.1">
    <property type="nucleotide sequence ID" value="NZ_LMTZ01000131.1"/>
</dbReference>
<dbReference type="EMBL" id="LMTZ01000131">
    <property type="protein sequence ID" value="KST63835.1"/>
    <property type="molecule type" value="Genomic_DNA"/>
</dbReference>
<feature type="transmembrane region" description="Helical" evidence="6">
    <location>
        <begin position="20"/>
        <end position="38"/>
    </location>
</feature>
<evidence type="ECO:0000256" key="4">
    <source>
        <dbReference type="SAM" id="Coils"/>
    </source>
</evidence>
<feature type="domain" description="YknX-like beta-barrel" evidence="8">
    <location>
        <begin position="327"/>
        <end position="411"/>
    </location>
</feature>
<dbReference type="Gene3D" id="2.40.50.100">
    <property type="match status" value="1"/>
</dbReference>
<feature type="domain" description="Multidrug resistance protein MdtA-like C-terminal permuted SH3" evidence="7">
    <location>
        <begin position="419"/>
        <end position="474"/>
    </location>
</feature>
<evidence type="ECO:0000259" key="7">
    <source>
        <dbReference type="Pfam" id="PF25967"/>
    </source>
</evidence>
<dbReference type="NCBIfam" id="TIGR01730">
    <property type="entry name" value="RND_mfp"/>
    <property type="match status" value="1"/>
</dbReference>
<dbReference type="Gene3D" id="2.40.30.170">
    <property type="match status" value="1"/>
</dbReference>
<keyword evidence="3 4" id="KW-0175">Coiled coil</keyword>
<feature type="coiled-coil region" evidence="4">
    <location>
        <begin position="161"/>
        <end position="223"/>
    </location>
</feature>
<comment type="subcellular location">
    <subcellularLocation>
        <location evidence="1">Cell envelope</location>
    </subcellularLocation>
</comment>
<evidence type="ECO:0000256" key="5">
    <source>
        <dbReference type="SAM" id="MobiDB-lite"/>
    </source>
</evidence>
<keyword evidence="6" id="KW-0812">Transmembrane</keyword>
<evidence type="ECO:0000256" key="2">
    <source>
        <dbReference type="ARBA" id="ARBA00009477"/>
    </source>
</evidence>
<gene>
    <name evidence="9" type="ORF">BC008_15375</name>
</gene>
<reference evidence="9 10" key="1">
    <citation type="journal article" date="2015" name="Genome Announc.">
        <title>Draft Genome of the Euendolithic (true boring) Cyanobacterium Mastigocoleus testarum strain BC008.</title>
        <authorList>
            <person name="Guida B.S."/>
            <person name="Garcia-Pichel F."/>
        </authorList>
    </citation>
    <scope>NUCLEOTIDE SEQUENCE [LARGE SCALE GENOMIC DNA]</scope>
    <source>
        <strain evidence="9 10">BC008</strain>
    </source>
</reference>
<dbReference type="PRINTS" id="PR01490">
    <property type="entry name" value="RTXTOXIND"/>
</dbReference>
<dbReference type="GO" id="GO:0016020">
    <property type="term" value="C:membrane"/>
    <property type="evidence" value="ECO:0007669"/>
    <property type="project" value="InterPro"/>
</dbReference>
<dbReference type="GO" id="GO:0022857">
    <property type="term" value="F:transmembrane transporter activity"/>
    <property type="evidence" value="ECO:0007669"/>
    <property type="project" value="InterPro"/>
</dbReference>
<dbReference type="PANTHER" id="PTHR32347">
    <property type="entry name" value="EFFLUX SYSTEM COMPONENT YKNX-RELATED"/>
    <property type="match status" value="1"/>
</dbReference>
<accession>A0A0V7ZH61</accession>
<evidence type="ECO:0000256" key="6">
    <source>
        <dbReference type="SAM" id="Phobius"/>
    </source>
</evidence>
<dbReference type="InterPro" id="IPR058636">
    <property type="entry name" value="Beta-barrel_YknX"/>
</dbReference>
<name>A0A0V7ZH61_9CYAN</name>
<dbReference type="InterPro" id="IPR058627">
    <property type="entry name" value="MdtA-like_C"/>
</dbReference>
<comment type="similarity">
    <text evidence="2">Belongs to the membrane fusion protein (MFP) (TC 8.A.1) family.</text>
</comment>
<feature type="region of interest" description="Disordered" evidence="5">
    <location>
        <begin position="368"/>
        <end position="388"/>
    </location>
</feature>
<dbReference type="Pfam" id="PF25990">
    <property type="entry name" value="Beta-barrel_YknX"/>
    <property type="match status" value="1"/>
</dbReference>
<evidence type="ECO:0000313" key="10">
    <source>
        <dbReference type="Proteomes" id="UP000053372"/>
    </source>
</evidence>
<dbReference type="InterPro" id="IPR006143">
    <property type="entry name" value="RND_pump_MFP"/>
</dbReference>
<keyword evidence="6" id="KW-0472">Membrane</keyword>